<proteinExistence type="predicted"/>
<dbReference type="EMBL" id="PKOZ01000003">
    <property type="protein sequence ID" value="PQD95690.1"/>
    <property type="molecule type" value="Genomic_DNA"/>
</dbReference>
<sequence>MDWNLFGALAIAVFLIRWDQKKLTIISLCKELTILGLFIFLLSKYLEKSSITLSVFSHIPEHMEVWFAATVMASFVLCLSFKGWQFLHTSNSNHKHE</sequence>
<dbReference type="RefSeq" id="WP_104848837.1">
    <property type="nucleotide sequence ID" value="NZ_PKOZ01000003.1"/>
</dbReference>
<keyword evidence="1" id="KW-1133">Transmembrane helix</keyword>
<dbReference type="OrthoDB" id="9857189at2"/>
<feature type="transmembrane region" description="Helical" evidence="1">
    <location>
        <begin position="23"/>
        <end position="46"/>
    </location>
</feature>
<evidence type="ECO:0000313" key="3">
    <source>
        <dbReference type="Proteomes" id="UP000239663"/>
    </source>
</evidence>
<dbReference type="Proteomes" id="UP000239663">
    <property type="component" value="Unassembled WGS sequence"/>
</dbReference>
<comment type="caution">
    <text evidence="2">The sequence shown here is derived from an EMBL/GenBank/DDBJ whole genome shotgun (WGS) entry which is preliminary data.</text>
</comment>
<evidence type="ECO:0000256" key="1">
    <source>
        <dbReference type="SAM" id="Phobius"/>
    </source>
</evidence>
<protein>
    <submittedName>
        <fullName evidence="2">Uncharacterized protein</fullName>
    </submittedName>
</protein>
<keyword evidence="1" id="KW-0472">Membrane</keyword>
<organism evidence="2 3">
    <name type="scientific">Pradoshia eiseniae</name>
    <dbReference type="NCBI Taxonomy" id="2064768"/>
    <lineage>
        <taxon>Bacteria</taxon>
        <taxon>Bacillati</taxon>
        <taxon>Bacillota</taxon>
        <taxon>Bacilli</taxon>
        <taxon>Bacillales</taxon>
        <taxon>Bacillaceae</taxon>
        <taxon>Pradoshia</taxon>
    </lineage>
</organism>
<keyword evidence="1" id="KW-0812">Transmembrane</keyword>
<keyword evidence="3" id="KW-1185">Reference proteome</keyword>
<dbReference type="AlphaFoldDB" id="A0A2S7N111"/>
<gene>
    <name evidence="2" type="ORF">CYL18_07300</name>
</gene>
<accession>A0A2S7N111</accession>
<evidence type="ECO:0000313" key="2">
    <source>
        <dbReference type="EMBL" id="PQD95690.1"/>
    </source>
</evidence>
<feature type="transmembrane region" description="Helical" evidence="1">
    <location>
        <begin position="66"/>
        <end position="87"/>
    </location>
</feature>
<reference evidence="2 3" key="1">
    <citation type="submission" date="2017-12" db="EMBL/GenBank/DDBJ databases">
        <title>Taxonomic description and draft genome of Pradoshia cofamensis Gen. nov., sp. nov., a thermotolerant bacillale isolated from anterior gut of earthworm Eisenia fetida.</title>
        <authorList>
            <person name="Saha T."/>
            <person name="Chakraborty R."/>
        </authorList>
    </citation>
    <scope>NUCLEOTIDE SEQUENCE [LARGE SCALE GENOMIC DNA]</scope>
    <source>
        <strain evidence="2 3">EAG3</strain>
    </source>
</reference>
<name>A0A2S7N111_9BACI</name>